<reference evidence="2 3" key="1">
    <citation type="journal article" date="2016" name="Nat. Commun.">
        <title>Thousands of microbial genomes shed light on interconnected biogeochemical processes in an aquifer system.</title>
        <authorList>
            <person name="Anantharaman K."/>
            <person name="Brown C.T."/>
            <person name="Hug L.A."/>
            <person name="Sharon I."/>
            <person name="Castelle C.J."/>
            <person name="Probst A.J."/>
            <person name="Thomas B.C."/>
            <person name="Singh A."/>
            <person name="Wilkins M.J."/>
            <person name="Karaoz U."/>
            <person name="Brodie E.L."/>
            <person name="Williams K.H."/>
            <person name="Hubbard S.S."/>
            <person name="Banfield J.F."/>
        </authorList>
    </citation>
    <scope>NUCLEOTIDE SEQUENCE [LARGE SCALE GENOMIC DNA]</scope>
</reference>
<dbReference type="AlphaFoldDB" id="A0A1F5Z511"/>
<proteinExistence type="inferred from homology"/>
<dbReference type="EMBL" id="MFJG01000005">
    <property type="protein sequence ID" value="OGG07455.1"/>
    <property type="molecule type" value="Genomic_DNA"/>
</dbReference>
<dbReference type="Proteomes" id="UP000178681">
    <property type="component" value="Unassembled WGS sequence"/>
</dbReference>
<dbReference type="Pfam" id="PF02502">
    <property type="entry name" value="LacAB_rpiB"/>
    <property type="match status" value="1"/>
</dbReference>
<evidence type="ECO:0000313" key="3">
    <source>
        <dbReference type="Proteomes" id="UP000178681"/>
    </source>
</evidence>
<dbReference type="InterPro" id="IPR036569">
    <property type="entry name" value="RpiB_LacA_LacB_sf"/>
</dbReference>
<accession>A0A1F5Z511</accession>
<dbReference type="PANTHER" id="PTHR30345">
    <property type="entry name" value="RIBOSE-5-PHOSPHATE ISOMERASE B"/>
    <property type="match status" value="1"/>
</dbReference>
<evidence type="ECO:0000313" key="2">
    <source>
        <dbReference type="EMBL" id="OGG07455.1"/>
    </source>
</evidence>
<gene>
    <name evidence="2" type="ORF">A2872_02530</name>
</gene>
<sequence>MRIFIGTDHRGYQLKENLKTWLTNLNHEVIDKSGAIFDPNDDYTDYAISVAENVRREPDSKGIVICGSGVGVTIAANKIKEARCCLGFTPNQVKNGREDEDLNILALASDYTDEDKAQELITSFLKTPFLNIERHVRRLEKIAKYD</sequence>
<dbReference type="GO" id="GO:0016861">
    <property type="term" value="F:intramolecular oxidoreductase activity, interconverting aldoses and ketoses"/>
    <property type="evidence" value="ECO:0007669"/>
    <property type="project" value="UniProtKB-ARBA"/>
</dbReference>
<comment type="similarity">
    <text evidence="1">Belongs to the LacAB/RpiB family.</text>
</comment>
<dbReference type="STRING" id="1798377.A2872_02530"/>
<dbReference type="NCBIfam" id="NF004051">
    <property type="entry name" value="PRK05571.1"/>
    <property type="match status" value="1"/>
</dbReference>
<name>A0A1F5Z511_9BACT</name>
<evidence type="ECO:0008006" key="4">
    <source>
        <dbReference type="Google" id="ProtNLM"/>
    </source>
</evidence>
<dbReference type="NCBIfam" id="TIGR00689">
    <property type="entry name" value="rpiB_lacA_lacB"/>
    <property type="match status" value="1"/>
</dbReference>
<dbReference type="Gene3D" id="3.40.1400.10">
    <property type="entry name" value="Sugar-phosphate isomerase, RpiB/LacA/LacB"/>
    <property type="match status" value="1"/>
</dbReference>
<dbReference type="GO" id="GO:0005975">
    <property type="term" value="P:carbohydrate metabolic process"/>
    <property type="evidence" value="ECO:0007669"/>
    <property type="project" value="InterPro"/>
</dbReference>
<dbReference type="PANTHER" id="PTHR30345:SF0">
    <property type="entry name" value="DNA DAMAGE-REPAIR_TOLERATION PROTEIN DRT102"/>
    <property type="match status" value="1"/>
</dbReference>
<dbReference type="PIRSF" id="PIRSF005384">
    <property type="entry name" value="RpiB_LacA_B"/>
    <property type="match status" value="1"/>
</dbReference>
<organism evidence="2 3">
    <name type="scientific">Candidatus Gottesmanbacteria bacterium RIFCSPHIGHO2_01_FULL_42_12</name>
    <dbReference type="NCBI Taxonomy" id="1798377"/>
    <lineage>
        <taxon>Bacteria</taxon>
        <taxon>Candidatus Gottesmaniibacteriota</taxon>
    </lineage>
</organism>
<protein>
    <recommendedName>
        <fullName evidence="4">Ribose-5-phosphate isomerase</fullName>
    </recommendedName>
</protein>
<evidence type="ECO:0000256" key="1">
    <source>
        <dbReference type="ARBA" id="ARBA00008754"/>
    </source>
</evidence>
<dbReference type="SUPFAM" id="SSF89623">
    <property type="entry name" value="Ribose/Galactose isomerase RpiB/AlsB"/>
    <property type="match status" value="1"/>
</dbReference>
<dbReference type="InterPro" id="IPR003500">
    <property type="entry name" value="RpiB_LacA_LacB"/>
</dbReference>
<comment type="caution">
    <text evidence="2">The sequence shown here is derived from an EMBL/GenBank/DDBJ whole genome shotgun (WGS) entry which is preliminary data.</text>
</comment>